<protein>
    <recommendedName>
        <fullName evidence="1">AMP-dependent synthetase/ligase domain-containing protein</fullName>
    </recommendedName>
</protein>
<feature type="domain" description="AMP-dependent synthetase/ligase" evidence="1">
    <location>
        <begin position="7"/>
        <end position="95"/>
    </location>
</feature>
<dbReference type="PANTHER" id="PTHR45527">
    <property type="entry name" value="NONRIBOSOMAL PEPTIDE SYNTHETASE"/>
    <property type="match status" value="1"/>
</dbReference>
<dbReference type="GO" id="GO:0031177">
    <property type="term" value="F:phosphopantetheine binding"/>
    <property type="evidence" value="ECO:0007669"/>
    <property type="project" value="TreeGrafter"/>
</dbReference>
<dbReference type="GO" id="GO:0005737">
    <property type="term" value="C:cytoplasm"/>
    <property type="evidence" value="ECO:0007669"/>
    <property type="project" value="TreeGrafter"/>
</dbReference>
<keyword evidence="3" id="KW-1185">Reference proteome</keyword>
<dbReference type="Proteomes" id="UP000215305">
    <property type="component" value="Unassembled WGS sequence"/>
</dbReference>
<organism evidence="2 3">
    <name type="scientific">Aspergillus thermomutatus</name>
    <name type="common">Neosartorya pseudofischeri</name>
    <dbReference type="NCBI Taxonomy" id="41047"/>
    <lineage>
        <taxon>Eukaryota</taxon>
        <taxon>Fungi</taxon>
        <taxon>Dikarya</taxon>
        <taxon>Ascomycota</taxon>
        <taxon>Pezizomycotina</taxon>
        <taxon>Eurotiomycetes</taxon>
        <taxon>Eurotiomycetidae</taxon>
        <taxon>Eurotiales</taxon>
        <taxon>Aspergillaceae</taxon>
        <taxon>Aspergillus</taxon>
        <taxon>Aspergillus subgen. Fumigati</taxon>
    </lineage>
</organism>
<dbReference type="GO" id="GO:0044550">
    <property type="term" value="P:secondary metabolite biosynthetic process"/>
    <property type="evidence" value="ECO:0007669"/>
    <property type="project" value="TreeGrafter"/>
</dbReference>
<dbReference type="AlphaFoldDB" id="A0A397GI30"/>
<evidence type="ECO:0000259" key="1">
    <source>
        <dbReference type="Pfam" id="PF00501"/>
    </source>
</evidence>
<dbReference type="RefSeq" id="XP_026612781.1">
    <property type="nucleotide sequence ID" value="XM_026759029.1"/>
</dbReference>
<name>A0A397GI30_ASPTH</name>
<sequence>MEAILVQKANAAPDSTAVVDGDRSISYRELIARADVLADLLDQQSLEPEKPVCILADAGLPQVMAQVAVLRAGGSCVPINPAVPADRLKGMLEDLDTG</sequence>
<accession>A0A397GI30</accession>
<dbReference type="EMBL" id="NKHU02000158">
    <property type="protein sequence ID" value="RHZ50601.1"/>
    <property type="molecule type" value="Genomic_DNA"/>
</dbReference>
<proteinExistence type="predicted"/>
<dbReference type="GeneID" id="38127384"/>
<dbReference type="InterPro" id="IPR000873">
    <property type="entry name" value="AMP-dep_synth/lig_dom"/>
</dbReference>
<comment type="caution">
    <text evidence="2">The sequence shown here is derived from an EMBL/GenBank/DDBJ whole genome shotgun (WGS) entry which is preliminary data.</text>
</comment>
<evidence type="ECO:0000313" key="3">
    <source>
        <dbReference type="Proteomes" id="UP000215305"/>
    </source>
</evidence>
<dbReference type="SUPFAM" id="SSF56801">
    <property type="entry name" value="Acetyl-CoA synthetase-like"/>
    <property type="match status" value="1"/>
</dbReference>
<evidence type="ECO:0000313" key="2">
    <source>
        <dbReference type="EMBL" id="RHZ50601.1"/>
    </source>
</evidence>
<reference evidence="2" key="1">
    <citation type="submission" date="2018-08" db="EMBL/GenBank/DDBJ databases">
        <title>Draft genome sequence of azole-resistant Aspergillus thermomutatus (Neosartorya pseudofischeri) strain HMR AF 39, isolated from a human nasal aspirate.</title>
        <authorList>
            <person name="Parent-Michaud M."/>
            <person name="Dufresne P.J."/>
            <person name="Fournier E."/>
            <person name="Martineau C."/>
            <person name="Moreira S."/>
            <person name="Perkins V."/>
            <person name="De Repentigny L."/>
            <person name="Dufresne S.F."/>
        </authorList>
    </citation>
    <scope>NUCLEOTIDE SEQUENCE [LARGE SCALE GENOMIC DNA]</scope>
    <source>
        <strain evidence="2">HMR AF 39</strain>
    </source>
</reference>
<dbReference type="STRING" id="41047.A0A397GI30"/>
<dbReference type="OrthoDB" id="4423949at2759"/>
<dbReference type="GO" id="GO:0043041">
    <property type="term" value="P:amino acid activation for nonribosomal peptide biosynthetic process"/>
    <property type="evidence" value="ECO:0007669"/>
    <property type="project" value="TreeGrafter"/>
</dbReference>
<dbReference type="VEuPathDB" id="FungiDB:CDV56_105410"/>
<dbReference type="Gene3D" id="3.40.50.980">
    <property type="match status" value="2"/>
</dbReference>
<dbReference type="PANTHER" id="PTHR45527:SF1">
    <property type="entry name" value="FATTY ACID SYNTHASE"/>
    <property type="match status" value="1"/>
</dbReference>
<gene>
    <name evidence="2" type="ORF">CDV56_105410</name>
</gene>
<dbReference type="Pfam" id="PF00501">
    <property type="entry name" value="AMP-binding"/>
    <property type="match status" value="1"/>
</dbReference>